<evidence type="ECO:0000256" key="1">
    <source>
        <dbReference type="ARBA" id="ARBA00006257"/>
    </source>
</evidence>
<reference evidence="13 14" key="2">
    <citation type="journal article" date="2012" name="Stand. Genomic Sci.">
        <title>Complete Genome Sequence of Clostridium clariflavum DSM 19732.</title>
        <authorList>
            <person name="Izquierdo J.A."/>
            <person name="Goodwin L."/>
            <person name="Davenport K.W."/>
            <person name="Teshima H."/>
            <person name="Bruce D."/>
            <person name="Detter C."/>
            <person name="Tapia R."/>
            <person name="Han S."/>
            <person name="Land M."/>
            <person name="Hauser L."/>
            <person name="Jeffries C.D."/>
            <person name="Han J."/>
            <person name="Pitluck S."/>
            <person name="Nolan M."/>
            <person name="Chen A."/>
            <person name="Huntemann M."/>
            <person name="Mavromatis K."/>
            <person name="Mikhailova N."/>
            <person name="Liolios K."/>
            <person name="Woyke T."/>
            <person name="Lynd L.R."/>
        </authorList>
    </citation>
    <scope>NUCLEOTIDE SEQUENCE [LARGE SCALE GENOMIC DNA]</scope>
    <source>
        <strain evidence="14">DSM 19732 / NBRC 101661 / EBR45</strain>
    </source>
</reference>
<keyword evidence="13" id="KW-0966">Cell projection</keyword>
<feature type="transmembrane region" description="Helical" evidence="12">
    <location>
        <begin position="106"/>
        <end position="125"/>
    </location>
</feature>
<keyword evidence="10" id="KW-0975">Bacterial flagellum</keyword>
<name>G8LVG3_ACECE</name>
<dbReference type="PRINTS" id="PR01302">
    <property type="entry name" value="TYPE3IMPPROT"/>
</dbReference>
<evidence type="ECO:0000313" key="13">
    <source>
        <dbReference type="EMBL" id="AEV68552.1"/>
    </source>
</evidence>
<dbReference type="NCBIfam" id="NF009438">
    <property type="entry name" value="PRK12797.1"/>
    <property type="match status" value="1"/>
</dbReference>
<dbReference type="AlphaFoldDB" id="G8LVG3"/>
<dbReference type="HOGENOM" id="CLU_042028_0_1_9"/>
<organism evidence="13 14">
    <name type="scientific">Acetivibrio clariflavus (strain DSM 19732 / NBRC 101661 / EBR45)</name>
    <name type="common">Clostridium clariflavum</name>
    <dbReference type="NCBI Taxonomy" id="720554"/>
    <lineage>
        <taxon>Bacteria</taxon>
        <taxon>Bacillati</taxon>
        <taxon>Bacillota</taxon>
        <taxon>Clostridia</taxon>
        <taxon>Eubacteriales</taxon>
        <taxon>Oscillospiraceae</taxon>
        <taxon>Acetivibrio</taxon>
    </lineage>
</organism>
<keyword evidence="9 12" id="KW-0472">Membrane</keyword>
<dbReference type="EMBL" id="CP003065">
    <property type="protein sequence ID" value="AEV68552.1"/>
    <property type="molecule type" value="Genomic_DNA"/>
</dbReference>
<keyword evidence="6 12" id="KW-1005">Bacterial flagellum biogenesis</keyword>
<evidence type="ECO:0000256" key="5">
    <source>
        <dbReference type="ARBA" id="ARBA00022692"/>
    </source>
</evidence>
<dbReference type="GO" id="GO:0009425">
    <property type="term" value="C:bacterial-type flagellum basal body"/>
    <property type="evidence" value="ECO:0007669"/>
    <property type="project" value="UniProtKB-SubCell"/>
</dbReference>
<evidence type="ECO:0000256" key="6">
    <source>
        <dbReference type="ARBA" id="ARBA00022795"/>
    </source>
</evidence>
<proteinExistence type="inferred from homology"/>
<comment type="function">
    <text evidence="12">Plays a role in the flagellum-specific transport system.</text>
</comment>
<dbReference type="PRINTS" id="PR00951">
    <property type="entry name" value="FLGBIOSNFLIP"/>
</dbReference>
<evidence type="ECO:0000256" key="3">
    <source>
        <dbReference type="ARBA" id="ARBA00022448"/>
    </source>
</evidence>
<dbReference type="InterPro" id="IPR005838">
    <property type="entry name" value="T3SS_IM_P"/>
</dbReference>
<evidence type="ECO:0000256" key="9">
    <source>
        <dbReference type="ARBA" id="ARBA00023136"/>
    </source>
</evidence>
<dbReference type="KEGG" id="ccl:Clocl_1950"/>
<feature type="transmembrane region" description="Helical" evidence="12">
    <location>
        <begin position="188"/>
        <end position="206"/>
    </location>
</feature>
<evidence type="ECO:0000256" key="10">
    <source>
        <dbReference type="ARBA" id="ARBA00023143"/>
    </source>
</evidence>
<dbReference type="STRING" id="720554.Clocl_1950"/>
<reference evidence="14" key="1">
    <citation type="submission" date="2011-12" db="EMBL/GenBank/DDBJ databases">
        <title>Complete sequence of Clostridium clariflavum DSM 19732.</title>
        <authorList>
            <consortium name="US DOE Joint Genome Institute"/>
            <person name="Lucas S."/>
            <person name="Han J."/>
            <person name="Lapidus A."/>
            <person name="Cheng J.-F."/>
            <person name="Goodwin L."/>
            <person name="Pitluck S."/>
            <person name="Peters L."/>
            <person name="Teshima H."/>
            <person name="Detter J.C."/>
            <person name="Han C."/>
            <person name="Tapia R."/>
            <person name="Land M."/>
            <person name="Hauser L."/>
            <person name="Kyrpides N."/>
            <person name="Ivanova N."/>
            <person name="Pagani I."/>
            <person name="Kitzmiller T."/>
            <person name="Lynd L."/>
            <person name="Izquierdo J."/>
            <person name="Woyke T."/>
        </authorList>
    </citation>
    <scope>NUCLEOTIDE SEQUENCE [LARGE SCALE GENOMIC DNA]</scope>
    <source>
        <strain evidence="14">DSM 19732 / NBRC 101661 / EBR45</strain>
    </source>
</reference>
<sequence length="268" mass="29888" precursor="true">MLQAEMKTPMRKKSRLFIALTILFIVLTAFALNVYAEPDLALPKVDVTVGTSDNPEDVTSSIQILLLLTVLSLAPSILIMMTSFTRIIIVLSFFRNALGTQQMPPNQVLIGLALFLTLFIMSPVINEINENAYKPYANKEITQQVAFERSSKTIKSFMLKHTEKKDLALFVSLSGTKTPIKEEDIPNLPLTVIIPAFLISELTIAFKMGFLIYLPFLVIDIVVSSTLMSMGMMMLSPVMISLPFKVLLFIMVGGWNLLTQMIVNSFVT</sequence>
<dbReference type="InterPro" id="IPR005837">
    <property type="entry name" value="FliP"/>
</dbReference>
<dbReference type="Pfam" id="PF00813">
    <property type="entry name" value="FliP"/>
    <property type="match status" value="1"/>
</dbReference>
<accession>G8LVG3</accession>
<dbReference type="PROSITE" id="PS01060">
    <property type="entry name" value="FLIP_1"/>
    <property type="match status" value="1"/>
</dbReference>
<keyword evidence="11 12" id="KW-1006">Bacterial flagellum protein export</keyword>
<evidence type="ECO:0000256" key="4">
    <source>
        <dbReference type="ARBA" id="ARBA00022475"/>
    </source>
</evidence>
<dbReference type="GO" id="GO:0005886">
    <property type="term" value="C:plasma membrane"/>
    <property type="evidence" value="ECO:0007669"/>
    <property type="project" value="UniProtKB-SubCell"/>
</dbReference>
<feature type="transmembrane region" description="Helical" evidence="12">
    <location>
        <begin position="64"/>
        <end position="94"/>
    </location>
</feature>
<dbReference type="GO" id="GO:0009306">
    <property type="term" value="P:protein secretion"/>
    <property type="evidence" value="ECO:0007669"/>
    <property type="project" value="UniProtKB-UniRule"/>
</dbReference>
<keyword evidence="7 12" id="KW-0653">Protein transport</keyword>
<comment type="subcellular location">
    <subcellularLocation>
        <location evidence="12">Cell membrane</location>
        <topology evidence="12">Multi-pass membrane protein</topology>
    </subcellularLocation>
    <subcellularLocation>
        <location evidence="12">Bacterial flagellum basal body</location>
    </subcellularLocation>
</comment>
<evidence type="ECO:0000256" key="11">
    <source>
        <dbReference type="ARBA" id="ARBA00023225"/>
    </source>
</evidence>
<dbReference type="PANTHER" id="PTHR30587">
    <property type="entry name" value="FLAGELLAR BIOSYNTHETIC PROTEIN FLIP"/>
    <property type="match status" value="1"/>
</dbReference>
<keyword evidence="3 12" id="KW-0813">Transport</keyword>
<keyword evidence="4 12" id="KW-1003">Cell membrane</keyword>
<evidence type="ECO:0000256" key="8">
    <source>
        <dbReference type="ARBA" id="ARBA00022989"/>
    </source>
</evidence>
<protein>
    <recommendedName>
        <fullName evidence="2 12">Flagellar biosynthetic protein FliP</fullName>
    </recommendedName>
</protein>
<evidence type="ECO:0000313" key="14">
    <source>
        <dbReference type="Proteomes" id="UP000005435"/>
    </source>
</evidence>
<evidence type="ECO:0000256" key="2">
    <source>
        <dbReference type="ARBA" id="ARBA00021714"/>
    </source>
</evidence>
<gene>
    <name evidence="12" type="primary">fliP</name>
    <name evidence="13" type="ordered locus">Clocl_1950</name>
</gene>
<dbReference type="eggNOG" id="COG1338">
    <property type="taxonomic scope" value="Bacteria"/>
</dbReference>
<keyword evidence="14" id="KW-1185">Reference proteome</keyword>
<keyword evidence="8 12" id="KW-1133">Transmembrane helix</keyword>
<dbReference type="NCBIfam" id="TIGR01103">
    <property type="entry name" value="fliP"/>
    <property type="match status" value="1"/>
</dbReference>
<keyword evidence="5 12" id="KW-0812">Transmembrane</keyword>
<comment type="similarity">
    <text evidence="1 12">Belongs to the FliP/MopC/SpaP family.</text>
</comment>
<evidence type="ECO:0000256" key="12">
    <source>
        <dbReference type="RuleBase" id="RU362069"/>
    </source>
</evidence>
<dbReference type="PROSITE" id="PS01061">
    <property type="entry name" value="FLIP_2"/>
    <property type="match status" value="1"/>
</dbReference>
<dbReference type="Proteomes" id="UP000005435">
    <property type="component" value="Chromosome"/>
</dbReference>
<keyword evidence="13" id="KW-0282">Flagellum</keyword>
<dbReference type="GO" id="GO:0044781">
    <property type="term" value="P:bacterial-type flagellum organization"/>
    <property type="evidence" value="ECO:0007669"/>
    <property type="project" value="UniProtKB-UniRule"/>
</dbReference>
<evidence type="ECO:0000256" key="7">
    <source>
        <dbReference type="ARBA" id="ARBA00022927"/>
    </source>
</evidence>
<dbReference type="PANTHER" id="PTHR30587:SF0">
    <property type="entry name" value="FLAGELLAR BIOSYNTHETIC PROTEIN FLIP"/>
    <property type="match status" value="1"/>
</dbReference>
<feature type="transmembrane region" description="Helical" evidence="12">
    <location>
        <begin position="246"/>
        <end position="267"/>
    </location>
</feature>
<keyword evidence="13" id="KW-0969">Cilium</keyword>
<feature type="transmembrane region" description="Helical" evidence="12">
    <location>
        <begin position="213"/>
        <end position="240"/>
    </location>
</feature>